<reference evidence="6" key="1">
    <citation type="submission" date="2023-03" db="EMBL/GenBank/DDBJ databases">
        <title>Chromosome-scale reference genome and RAD-based genetic map of yellow starthistle (Centaurea solstitialis) reveal putative structural variation and QTLs associated with invader traits.</title>
        <authorList>
            <person name="Reatini B."/>
            <person name="Cang F.A."/>
            <person name="Jiang Q."/>
            <person name="Mckibben M.T.W."/>
            <person name="Barker M.S."/>
            <person name="Rieseberg L.H."/>
            <person name="Dlugosch K.M."/>
        </authorList>
    </citation>
    <scope>NUCLEOTIDE SEQUENCE</scope>
    <source>
        <strain evidence="6">CAN-66</strain>
        <tissue evidence="6">Leaf</tissue>
    </source>
</reference>
<protein>
    <recommendedName>
        <fullName evidence="8">Integrase catalytic domain-containing protein</fullName>
    </recommendedName>
</protein>
<dbReference type="AlphaFoldDB" id="A0AA38TR22"/>
<accession>A0AA38TR22</accession>
<keyword evidence="2" id="KW-0378">Hydrolase</keyword>
<keyword evidence="1" id="KW-0479">Metal-binding</keyword>
<feature type="region of interest" description="Disordered" evidence="3">
    <location>
        <begin position="244"/>
        <end position="278"/>
    </location>
</feature>
<comment type="caution">
    <text evidence="6">The sequence shown here is derived from an EMBL/GenBank/DDBJ whole genome shotgun (WGS) entry which is preliminary data.</text>
</comment>
<evidence type="ECO:0000313" key="6">
    <source>
        <dbReference type="EMBL" id="KAJ9565513.1"/>
    </source>
</evidence>
<dbReference type="GO" id="GO:0016787">
    <property type="term" value="F:hydrolase activity"/>
    <property type="evidence" value="ECO:0007669"/>
    <property type="project" value="UniProtKB-KW"/>
</dbReference>
<evidence type="ECO:0008006" key="8">
    <source>
        <dbReference type="Google" id="ProtNLM"/>
    </source>
</evidence>
<feature type="domain" description="Reverse transcriptase Ty1/copia-type" evidence="4">
    <location>
        <begin position="306"/>
        <end position="411"/>
    </location>
</feature>
<evidence type="ECO:0000256" key="3">
    <source>
        <dbReference type="SAM" id="MobiDB-lite"/>
    </source>
</evidence>
<dbReference type="Proteomes" id="UP001172457">
    <property type="component" value="Chromosome 1"/>
</dbReference>
<dbReference type="InterPro" id="IPR012337">
    <property type="entry name" value="RNaseH-like_sf"/>
</dbReference>
<dbReference type="PANTHER" id="PTHR42648:SF28">
    <property type="entry name" value="TRANSPOSON-ENCODED PROTEIN WITH RIBONUCLEASE H-LIKE AND RETROVIRUS ZINC FINGER-LIKE DOMAINS"/>
    <property type="match status" value="1"/>
</dbReference>
<evidence type="ECO:0000259" key="5">
    <source>
        <dbReference type="Pfam" id="PF25597"/>
    </source>
</evidence>
<feature type="compositionally biased region" description="Polar residues" evidence="3">
    <location>
        <begin position="244"/>
        <end position="272"/>
    </location>
</feature>
<dbReference type="EMBL" id="JARYMX010000001">
    <property type="protein sequence ID" value="KAJ9565513.1"/>
    <property type="molecule type" value="Genomic_DNA"/>
</dbReference>
<dbReference type="SUPFAM" id="SSF53098">
    <property type="entry name" value="Ribonuclease H-like"/>
    <property type="match status" value="1"/>
</dbReference>
<proteinExistence type="predicted"/>
<feature type="domain" description="Reverse transcriptase Ty1/copia-type" evidence="4">
    <location>
        <begin position="429"/>
        <end position="513"/>
    </location>
</feature>
<dbReference type="InterPro" id="IPR057670">
    <property type="entry name" value="SH3_retrovirus"/>
</dbReference>
<dbReference type="PANTHER" id="PTHR42648">
    <property type="entry name" value="TRANSPOSASE, PUTATIVE-RELATED"/>
    <property type="match status" value="1"/>
</dbReference>
<dbReference type="InterPro" id="IPR013103">
    <property type="entry name" value="RVT_2"/>
</dbReference>
<dbReference type="SUPFAM" id="SSF56672">
    <property type="entry name" value="DNA/RNA polymerases"/>
    <property type="match status" value="1"/>
</dbReference>
<name>A0AA38TR22_9ASTR</name>
<dbReference type="InterPro" id="IPR043502">
    <property type="entry name" value="DNA/RNA_pol_sf"/>
</dbReference>
<dbReference type="Gene3D" id="3.30.420.10">
    <property type="entry name" value="Ribonuclease H-like superfamily/Ribonuclease H"/>
    <property type="match status" value="1"/>
</dbReference>
<dbReference type="InterPro" id="IPR036397">
    <property type="entry name" value="RNaseH_sf"/>
</dbReference>
<evidence type="ECO:0000259" key="4">
    <source>
        <dbReference type="Pfam" id="PF07727"/>
    </source>
</evidence>
<gene>
    <name evidence="6" type="ORF">OSB04_001479</name>
</gene>
<keyword evidence="7" id="KW-1185">Reference proteome</keyword>
<dbReference type="Pfam" id="PF07727">
    <property type="entry name" value="RVT_2"/>
    <property type="match status" value="2"/>
</dbReference>
<dbReference type="InterPro" id="IPR039537">
    <property type="entry name" value="Retrotran_Ty1/copia-like"/>
</dbReference>
<evidence type="ECO:0000313" key="7">
    <source>
        <dbReference type="Proteomes" id="UP001172457"/>
    </source>
</evidence>
<sequence length="557" mass="61930">MTAMPLQNAQHHNGPHNVFMGNGDSMPISHTGILQRLSCPYTLQQNGLAERKHRHIATMTRALLLTSGAPHNLWVEVVLTSVYIINLLPTTTLDWSTPHSLLYGHSPSYSSLRVFGCQCFPHLGNSSSCKLSPQSIECVFIGYSPHHKGYRCLDPKSGRVYISRHVIFNESQFSYKTLQVPSQTDLIEFEFTLLNSSIPHQIQVSPIAVPSSTPTISFAPPLSIAVPSSLSTTTLAPPLLTQNTQSAVSEPQVTTDPSPEQISHAASESTEALPSENPVAPAVHSMRTHLRDGIVQPRIRSDGTNGTWSLVLPSPSQHFVGNKWVFCIKRKPDGFVERYKGRLVAKGFHQQHGIDYGETYSPVIKPATIRTVLSIVVSRRWPLWQLDVKNVFLHGSLQEDVYMVQPPDFVDPTNCLMSVDPSLFIYHHDGHVIYFLLYVDDIVVTGSNDKLLQNFIDFLGRNFDIKDLGLLNYFLGLQVTSIPGGIHINQLKYAQDILEKHDLLHSQPVSTPLSTKANLLSTEGTLLDNPTMFHEMIGSLVLLTRYPNTCANPVQRT</sequence>
<organism evidence="6 7">
    <name type="scientific">Centaurea solstitialis</name>
    <name type="common">yellow star-thistle</name>
    <dbReference type="NCBI Taxonomy" id="347529"/>
    <lineage>
        <taxon>Eukaryota</taxon>
        <taxon>Viridiplantae</taxon>
        <taxon>Streptophyta</taxon>
        <taxon>Embryophyta</taxon>
        <taxon>Tracheophyta</taxon>
        <taxon>Spermatophyta</taxon>
        <taxon>Magnoliopsida</taxon>
        <taxon>eudicotyledons</taxon>
        <taxon>Gunneridae</taxon>
        <taxon>Pentapetalae</taxon>
        <taxon>asterids</taxon>
        <taxon>campanulids</taxon>
        <taxon>Asterales</taxon>
        <taxon>Asteraceae</taxon>
        <taxon>Carduoideae</taxon>
        <taxon>Cardueae</taxon>
        <taxon>Centaureinae</taxon>
        <taxon>Centaurea</taxon>
    </lineage>
</organism>
<dbReference type="Pfam" id="PF25597">
    <property type="entry name" value="SH3_retrovirus"/>
    <property type="match status" value="1"/>
</dbReference>
<evidence type="ECO:0000256" key="2">
    <source>
        <dbReference type="ARBA" id="ARBA00022801"/>
    </source>
</evidence>
<feature type="domain" description="Retroviral polymerase SH3-like" evidence="5">
    <location>
        <begin position="117"/>
        <end position="177"/>
    </location>
</feature>
<dbReference type="GO" id="GO:0003676">
    <property type="term" value="F:nucleic acid binding"/>
    <property type="evidence" value="ECO:0007669"/>
    <property type="project" value="InterPro"/>
</dbReference>
<dbReference type="GO" id="GO:0046872">
    <property type="term" value="F:metal ion binding"/>
    <property type="evidence" value="ECO:0007669"/>
    <property type="project" value="UniProtKB-KW"/>
</dbReference>
<evidence type="ECO:0000256" key="1">
    <source>
        <dbReference type="ARBA" id="ARBA00022723"/>
    </source>
</evidence>